<evidence type="ECO:0000256" key="10">
    <source>
        <dbReference type="ARBA" id="ARBA00023242"/>
    </source>
</evidence>
<dbReference type="FunFam" id="3.40.630.30:FF:000001">
    <property type="entry name" value="Histone acetyltransferase"/>
    <property type="match status" value="1"/>
</dbReference>
<dbReference type="InterPro" id="IPR002717">
    <property type="entry name" value="HAT_MYST-type"/>
</dbReference>
<evidence type="ECO:0000256" key="8">
    <source>
        <dbReference type="ARBA" id="ARBA00022853"/>
    </source>
</evidence>
<feature type="active site" description="Proton donor/acceptor" evidence="11">
    <location>
        <position position="838"/>
    </location>
</feature>
<dbReference type="Gene3D" id="3.40.630.30">
    <property type="match status" value="2"/>
</dbReference>
<dbReference type="InterPro" id="IPR050603">
    <property type="entry name" value="MYST_HAT"/>
</dbReference>
<dbReference type="PANTHER" id="PTHR10615:SF217">
    <property type="entry name" value="HISTONE ACETYLTRANSFERASE"/>
    <property type="match status" value="1"/>
</dbReference>
<dbReference type="GO" id="GO:0070776">
    <property type="term" value="C:MOZ/MORF histone acetyltransferase complex"/>
    <property type="evidence" value="ECO:0007669"/>
    <property type="project" value="TreeGrafter"/>
</dbReference>
<feature type="compositionally biased region" description="Basic and acidic residues" evidence="12">
    <location>
        <begin position="45"/>
        <end position="61"/>
    </location>
</feature>
<dbReference type="Pfam" id="PF17772">
    <property type="entry name" value="zf-MYST"/>
    <property type="match status" value="1"/>
</dbReference>
<feature type="region of interest" description="Disordered" evidence="12">
    <location>
        <begin position="15"/>
        <end position="192"/>
    </location>
</feature>
<dbReference type="SUPFAM" id="SSF55729">
    <property type="entry name" value="Acyl-CoA N-acyltransferases (Nat)"/>
    <property type="match status" value="2"/>
</dbReference>
<feature type="compositionally biased region" description="Basic residues" evidence="12">
    <location>
        <begin position="438"/>
        <end position="447"/>
    </location>
</feature>
<keyword evidence="6" id="KW-0863">Zinc-finger</keyword>
<reference evidence="14 15" key="1">
    <citation type="submission" date="2014-11" db="EMBL/GenBank/DDBJ databases">
        <title>Genetic blueprint of the zoonotic pathogen Toxocara canis.</title>
        <authorList>
            <person name="Zhu X.-Q."/>
            <person name="Korhonen P.K."/>
            <person name="Cai H."/>
            <person name="Young N.D."/>
            <person name="Nejsum P."/>
            <person name="von Samson-Himmelstjerna G."/>
            <person name="Boag P.R."/>
            <person name="Tan P."/>
            <person name="Li Q."/>
            <person name="Min J."/>
            <person name="Yang Y."/>
            <person name="Wang X."/>
            <person name="Fang X."/>
            <person name="Hall R.S."/>
            <person name="Hofmann A."/>
            <person name="Sternberg P.W."/>
            <person name="Jex A.R."/>
            <person name="Gasser R.B."/>
        </authorList>
    </citation>
    <scope>NUCLEOTIDE SEQUENCE [LARGE SCALE GENOMIC DNA]</scope>
    <source>
        <strain evidence="14">PN_DK_2014</strain>
    </source>
</reference>
<dbReference type="Proteomes" id="UP000031036">
    <property type="component" value="Unassembled WGS sequence"/>
</dbReference>
<protein>
    <recommendedName>
        <fullName evidence="3">histone acetyltransferase</fullName>
        <ecNumber evidence="3">2.3.1.48</ecNumber>
    </recommendedName>
</protein>
<comment type="similarity">
    <text evidence="2">Belongs to the MYST (SAS/MOZ) family.</text>
</comment>
<keyword evidence="8" id="KW-0156">Chromatin regulator</keyword>
<dbReference type="GO" id="GO:0003712">
    <property type="term" value="F:transcription coregulator activity"/>
    <property type="evidence" value="ECO:0007669"/>
    <property type="project" value="TreeGrafter"/>
</dbReference>
<evidence type="ECO:0000256" key="11">
    <source>
        <dbReference type="PIRSR" id="PIRSR602717-51"/>
    </source>
</evidence>
<evidence type="ECO:0000259" key="13">
    <source>
        <dbReference type="PROSITE" id="PS51726"/>
    </source>
</evidence>
<feature type="compositionally biased region" description="Basic and acidic residues" evidence="12">
    <location>
        <begin position="249"/>
        <end position="259"/>
    </location>
</feature>
<dbReference type="InterPro" id="IPR016181">
    <property type="entry name" value="Acyl_CoA_acyltransferase"/>
</dbReference>
<dbReference type="FunFam" id="3.30.60.60:FF:000001">
    <property type="entry name" value="Histone acetyltransferase"/>
    <property type="match status" value="1"/>
</dbReference>
<feature type="compositionally biased region" description="Basic and acidic residues" evidence="12">
    <location>
        <begin position="26"/>
        <end position="38"/>
    </location>
</feature>
<evidence type="ECO:0000256" key="5">
    <source>
        <dbReference type="ARBA" id="ARBA00022723"/>
    </source>
</evidence>
<comment type="caution">
    <text evidence="14">The sequence shown here is derived from an EMBL/GenBank/DDBJ whole genome shotgun (WGS) entry which is preliminary data.</text>
</comment>
<keyword evidence="5" id="KW-0479">Metal-binding</keyword>
<dbReference type="GO" id="GO:0003682">
    <property type="term" value="F:chromatin binding"/>
    <property type="evidence" value="ECO:0007669"/>
    <property type="project" value="TreeGrafter"/>
</dbReference>
<keyword evidence="10" id="KW-0539">Nucleus</keyword>
<feature type="compositionally biased region" description="Polar residues" evidence="12">
    <location>
        <begin position="62"/>
        <end position="73"/>
    </location>
</feature>
<dbReference type="GO" id="GO:0005634">
    <property type="term" value="C:nucleus"/>
    <property type="evidence" value="ECO:0007669"/>
    <property type="project" value="UniProtKB-SubCell"/>
</dbReference>
<evidence type="ECO:0000256" key="3">
    <source>
        <dbReference type="ARBA" id="ARBA00013184"/>
    </source>
</evidence>
<dbReference type="GO" id="GO:0040029">
    <property type="term" value="P:epigenetic regulation of gene expression"/>
    <property type="evidence" value="ECO:0007669"/>
    <property type="project" value="UniProtKB-ARBA"/>
</dbReference>
<accession>A0A0B2VGC9</accession>
<evidence type="ECO:0000256" key="2">
    <source>
        <dbReference type="ARBA" id="ARBA00010107"/>
    </source>
</evidence>
<feature type="compositionally biased region" description="Low complexity" evidence="12">
    <location>
        <begin position="427"/>
        <end position="436"/>
    </location>
</feature>
<evidence type="ECO:0000256" key="9">
    <source>
        <dbReference type="ARBA" id="ARBA00022990"/>
    </source>
</evidence>
<dbReference type="Gene3D" id="3.30.60.60">
    <property type="entry name" value="N-acetyl transferase-like"/>
    <property type="match status" value="1"/>
</dbReference>
<dbReference type="STRING" id="6265.A0A0B2VGC9"/>
<evidence type="ECO:0000256" key="4">
    <source>
        <dbReference type="ARBA" id="ARBA00022679"/>
    </source>
</evidence>
<keyword evidence="15" id="KW-1185">Reference proteome</keyword>
<dbReference type="GO" id="GO:0006357">
    <property type="term" value="P:regulation of transcription by RNA polymerase II"/>
    <property type="evidence" value="ECO:0007669"/>
    <property type="project" value="TreeGrafter"/>
</dbReference>
<evidence type="ECO:0000256" key="7">
    <source>
        <dbReference type="ARBA" id="ARBA00022833"/>
    </source>
</evidence>
<dbReference type="EC" id="2.3.1.48" evidence="3"/>
<dbReference type="PANTHER" id="PTHR10615">
    <property type="entry name" value="HISTONE ACETYLTRANSFERASE"/>
    <property type="match status" value="1"/>
</dbReference>
<feature type="domain" description="MYST-type HAT" evidence="13">
    <location>
        <begin position="585"/>
        <end position="891"/>
    </location>
</feature>
<dbReference type="Pfam" id="PF01853">
    <property type="entry name" value="MOZ_SAS"/>
    <property type="match status" value="2"/>
</dbReference>
<dbReference type="OrthoDB" id="787137at2759"/>
<feature type="compositionally biased region" description="Basic and acidic residues" evidence="12">
    <location>
        <begin position="90"/>
        <end position="118"/>
    </location>
</feature>
<keyword evidence="4 14" id="KW-0808">Transferase</keyword>
<dbReference type="EMBL" id="JPKZ01001706">
    <property type="protein sequence ID" value="KHN80593.1"/>
    <property type="molecule type" value="Genomic_DNA"/>
</dbReference>
<comment type="subcellular location">
    <subcellularLocation>
        <location evidence="1">Nucleus</location>
    </subcellularLocation>
</comment>
<feature type="region of interest" description="Disordered" evidence="12">
    <location>
        <begin position="207"/>
        <end position="459"/>
    </location>
</feature>
<keyword evidence="7" id="KW-0862">Zinc</keyword>
<dbReference type="InterPro" id="IPR036388">
    <property type="entry name" value="WH-like_DNA-bd_sf"/>
</dbReference>
<evidence type="ECO:0000313" key="15">
    <source>
        <dbReference type="Proteomes" id="UP000031036"/>
    </source>
</evidence>
<evidence type="ECO:0000256" key="6">
    <source>
        <dbReference type="ARBA" id="ARBA00022771"/>
    </source>
</evidence>
<dbReference type="InterPro" id="IPR040706">
    <property type="entry name" value="Zf-MYST"/>
</dbReference>
<proteinExistence type="inferred from homology"/>
<dbReference type="Gene3D" id="1.10.10.10">
    <property type="entry name" value="Winged helix-like DNA-binding domain superfamily/Winged helix DNA-binding domain"/>
    <property type="match status" value="1"/>
</dbReference>
<evidence type="ECO:0000313" key="14">
    <source>
        <dbReference type="EMBL" id="KHN80593.1"/>
    </source>
</evidence>
<dbReference type="GO" id="GO:0008270">
    <property type="term" value="F:zinc ion binding"/>
    <property type="evidence" value="ECO:0007669"/>
    <property type="project" value="UniProtKB-KW"/>
</dbReference>
<evidence type="ECO:0000256" key="1">
    <source>
        <dbReference type="ARBA" id="ARBA00004123"/>
    </source>
</evidence>
<gene>
    <name evidence="14" type="primary">KAT6B</name>
    <name evidence="14" type="ORF">Tcan_10924</name>
</gene>
<evidence type="ECO:0000256" key="12">
    <source>
        <dbReference type="SAM" id="MobiDB-lite"/>
    </source>
</evidence>
<organism evidence="14 15">
    <name type="scientific">Toxocara canis</name>
    <name type="common">Canine roundworm</name>
    <dbReference type="NCBI Taxonomy" id="6265"/>
    <lineage>
        <taxon>Eukaryota</taxon>
        <taxon>Metazoa</taxon>
        <taxon>Ecdysozoa</taxon>
        <taxon>Nematoda</taxon>
        <taxon>Chromadorea</taxon>
        <taxon>Rhabditida</taxon>
        <taxon>Spirurina</taxon>
        <taxon>Ascaridomorpha</taxon>
        <taxon>Ascaridoidea</taxon>
        <taxon>Toxocaridae</taxon>
        <taxon>Toxocara</taxon>
    </lineage>
</organism>
<sequence length="891" mass="101026">MDILRETHDKLKYRAKLGTSSSSRRIRVESEESSHDGDDSAVQRTSHDDPHLDGSRGELKQLQDSLTRFFTPSNRRRSRVAQSSFSLEQLEERSDSVDNDKRIDGSLKIDSDEEKLSEQVDASGKYKAKRDDDWQLNGIEGKRVPRKDHLRPLTVSVDDGARCEGPSSGPKIMSGYSSWKTTHSATSPHRRNDVLYDALSPYFSASSEKRRTFSKGEYAQLSGVRRRGGSGDSSSTQEQISPASAWSMERARTSPEHSSCESIAQAEPSRHDEELVADESSSVERSNDRRRKLHGLPSVSTCGRPTSGEYVDESQKSKHKQHHKTNNTSVPLSAPVHVHSSSRSCSLSSPIARRALSSLKRSETVAPATHRENAIAGRKRLRCSFSRRERTPSPKRGPPLRRESAASAKRIRTPKLPHTPTTSPDAHSGGSHSSHSLRTAKRAHLKRAASSPACRKRVSAASLIRKARSRTMGITSTPVRTQLVKNTSRKRIKPVRSVPGAGRVLRLAVAGSGSKTEKNIPSMRRLSSPHKMKHTEAFEFERPIEASESDLEIFERACVNARKKVEDTSCGNAKRSKDDKDYESASSRRLKRIIIGGYKIDTWYSAPYPEEYSRLTTLHLCEFCMQYMKTEAAFRRHLLKCDLRHPPGNEIYRRDNVSVFEVDGSLSLIYCQNICLLAKLFLDHKTLYYDVEPFLFYVLTRNDEGGFHFVGYFSKLKCDLRHPPGNEIYRRDNVSVFEVDGSLSLIYCQNICMLAKLFLDHKTLYYDVEPFIFYVLTRNDEGGFHFVGYFSKEKYSAQKYNLSCIMTLPCYQMRGFGRFLIDFSFLLSRREGMMGTPERPLSDLGRIAYLNYWLSAILEHLHETLDPVRPKKVTVKSTRVVLSARFLRKFL</sequence>
<dbReference type="GO" id="GO:0010484">
    <property type="term" value="F:histone H3 acetyltransferase activity"/>
    <property type="evidence" value="ECO:0007669"/>
    <property type="project" value="TreeGrafter"/>
</dbReference>
<dbReference type="PROSITE" id="PS51726">
    <property type="entry name" value="MYST_HAT"/>
    <property type="match status" value="1"/>
</dbReference>
<name>A0A0B2VGC9_TOXCA</name>
<dbReference type="AlphaFoldDB" id="A0A0B2VGC9"/>
<feature type="compositionally biased region" description="Polar residues" evidence="12">
    <location>
        <begin position="175"/>
        <end position="187"/>
    </location>
</feature>
<keyword evidence="9" id="KW-0007">Acetylation</keyword>